<dbReference type="EMBL" id="JABSTQ010009341">
    <property type="protein sequence ID" value="KAG0430249.1"/>
    <property type="molecule type" value="Genomic_DNA"/>
</dbReference>
<evidence type="ECO:0000313" key="1">
    <source>
        <dbReference type="EMBL" id="KAG0430249.1"/>
    </source>
</evidence>
<sequence length="172" mass="19369">MRGAMSITGVCLIHIRRRDTARIAAGDGVGRKWRNHFWGRGNIIGRRRFPGTIPLARDRRGAGAERADDRRKRAPYFTAPALSFAGSLFVWRPRKKPGTFRCDVCGKPFSNKANMQRHKVLHATVRDVYFCDVCSRPFSWKSSLERHKRDMHGIPGALPARGDAGGVFPDLV</sequence>
<protein>
    <submittedName>
        <fullName evidence="1">Uncharacterized protein</fullName>
    </submittedName>
</protein>
<name>A0AC60Q9A4_IXOPE</name>
<reference evidence="1 2" key="1">
    <citation type="journal article" date="2020" name="Cell">
        <title>Large-Scale Comparative Analyses of Tick Genomes Elucidate Their Genetic Diversity and Vector Capacities.</title>
        <authorList>
            <consortium name="Tick Genome and Microbiome Consortium (TIGMIC)"/>
            <person name="Jia N."/>
            <person name="Wang J."/>
            <person name="Shi W."/>
            <person name="Du L."/>
            <person name="Sun Y."/>
            <person name="Zhan W."/>
            <person name="Jiang J.F."/>
            <person name="Wang Q."/>
            <person name="Zhang B."/>
            <person name="Ji P."/>
            <person name="Bell-Sakyi L."/>
            <person name="Cui X.M."/>
            <person name="Yuan T.T."/>
            <person name="Jiang B.G."/>
            <person name="Yang W.F."/>
            <person name="Lam T.T."/>
            <person name="Chang Q.C."/>
            <person name="Ding S.J."/>
            <person name="Wang X.J."/>
            <person name="Zhu J.G."/>
            <person name="Ruan X.D."/>
            <person name="Zhao L."/>
            <person name="Wei J.T."/>
            <person name="Ye R.Z."/>
            <person name="Que T.C."/>
            <person name="Du C.H."/>
            <person name="Zhou Y.H."/>
            <person name="Cheng J.X."/>
            <person name="Dai P.F."/>
            <person name="Guo W.B."/>
            <person name="Han X.H."/>
            <person name="Huang E.J."/>
            <person name="Li L.F."/>
            <person name="Wei W."/>
            <person name="Gao Y.C."/>
            <person name="Liu J.Z."/>
            <person name="Shao H.Z."/>
            <person name="Wang X."/>
            <person name="Wang C.C."/>
            <person name="Yang T.C."/>
            <person name="Huo Q.B."/>
            <person name="Li W."/>
            <person name="Chen H.Y."/>
            <person name="Chen S.E."/>
            <person name="Zhou L.G."/>
            <person name="Ni X.B."/>
            <person name="Tian J.H."/>
            <person name="Sheng Y."/>
            <person name="Liu T."/>
            <person name="Pan Y.S."/>
            <person name="Xia L.Y."/>
            <person name="Li J."/>
            <person name="Zhao F."/>
            <person name="Cao W.C."/>
        </authorList>
    </citation>
    <scope>NUCLEOTIDE SEQUENCE [LARGE SCALE GENOMIC DNA]</scope>
    <source>
        <strain evidence="1">Iper-2018</strain>
    </source>
</reference>
<organism evidence="1 2">
    <name type="scientific">Ixodes persulcatus</name>
    <name type="common">Taiga tick</name>
    <dbReference type="NCBI Taxonomy" id="34615"/>
    <lineage>
        <taxon>Eukaryota</taxon>
        <taxon>Metazoa</taxon>
        <taxon>Ecdysozoa</taxon>
        <taxon>Arthropoda</taxon>
        <taxon>Chelicerata</taxon>
        <taxon>Arachnida</taxon>
        <taxon>Acari</taxon>
        <taxon>Parasitiformes</taxon>
        <taxon>Ixodida</taxon>
        <taxon>Ixodoidea</taxon>
        <taxon>Ixodidae</taxon>
        <taxon>Ixodinae</taxon>
        <taxon>Ixodes</taxon>
    </lineage>
</organism>
<keyword evidence="2" id="KW-1185">Reference proteome</keyword>
<comment type="caution">
    <text evidence="1">The sequence shown here is derived from an EMBL/GenBank/DDBJ whole genome shotgun (WGS) entry which is preliminary data.</text>
</comment>
<evidence type="ECO:0000313" key="2">
    <source>
        <dbReference type="Proteomes" id="UP000805193"/>
    </source>
</evidence>
<proteinExistence type="predicted"/>
<dbReference type="Proteomes" id="UP000805193">
    <property type="component" value="Unassembled WGS sequence"/>
</dbReference>
<gene>
    <name evidence="1" type="ORF">HPB47_022886</name>
</gene>
<accession>A0AC60Q9A4</accession>